<dbReference type="EMBL" id="OZ020105">
    <property type="protein sequence ID" value="CAK9257548.1"/>
    <property type="molecule type" value="Genomic_DNA"/>
</dbReference>
<proteinExistence type="predicted"/>
<evidence type="ECO:0000313" key="3">
    <source>
        <dbReference type="Proteomes" id="UP001497444"/>
    </source>
</evidence>
<evidence type="ECO:0000256" key="1">
    <source>
        <dbReference type="SAM" id="MobiDB-lite"/>
    </source>
</evidence>
<gene>
    <name evidence="2" type="ORF">CSSPJE1EN1_LOCUS3026</name>
</gene>
<keyword evidence="3" id="KW-1185">Reference proteome</keyword>
<organism evidence="2 3">
    <name type="scientific">Sphagnum jensenii</name>
    <dbReference type="NCBI Taxonomy" id="128206"/>
    <lineage>
        <taxon>Eukaryota</taxon>
        <taxon>Viridiplantae</taxon>
        <taxon>Streptophyta</taxon>
        <taxon>Embryophyta</taxon>
        <taxon>Bryophyta</taxon>
        <taxon>Sphagnophytina</taxon>
        <taxon>Sphagnopsida</taxon>
        <taxon>Sphagnales</taxon>
        <taxon>Sphagnaceae</taxon>
        <taxon>Sphagnum</taxon>
    </lineage>
</organism>
<name>A0ABP0VUU3_9BRYO</name>
<dbReference type="Proteomes" id="UP001497444">
    <property type="component" value="Chromosome 10"/>
</dbReference>
<feature type="compositionally biased region" description="Basic and acidic residues" evidence="1">
    <location>
        <begin position="1"/>
        <end position="17"/>
    </location>
</feature>
<feature type="region of interest" description="Disordered" evidence="1">
    <location>
        <begin position="1"/>
        <end position="24"/>
    </location>
</feature>
<evidence type="ECO:0000313" key="2">
    <source>
        <dbReference type="EMBL" id="CAK9257548.1"/>
    </source>
</evidence>
<protein>
    <submittedName>
        <fullName evidence="2">Uncharacterized protein</fullName>
    </submittedName>
</protein>
<reference evidence="2" key="1">
    <citation type="submission" date="2024-02" db="EMBL/GenBank/DDBJ databases">
        <authorList>
            <consortium name="ELIXIR-Norway"/>
            <consortium name="Elixir Norway"/>
        </authorList>
    </citation>
    <scope>NUCLEOTIDE SEQUENCE</scope>
</reference>
<sequence>MEALQERRVAQRSEKHSSSSSARKRRGFLVPCKACGMKELAFLPNLTYQVRQSLSRPDQPHIKLRYQVRGFPWGVLARNRAADRHVVSCATLRGVQPVMVVSLGYHGDRQ</sequence>
<accession>A0ABP0VUU3</accession>